<dbReference type="AlphaFoldDB" id="A0A173ZU99"/>
<gene>
    <name evidence="1" type="ORF">ERS852471_00499</name>
</gene>
<name>A0A173ZU99_9CLOT</name>
<sequence length="42" mass="4999">MSKIVSIFSGRIISPFLQQIKYTVYNRSIFTFLENMIKLNQE</sequence>
<evidence type="ECO:0000313" key="1">
    <source>
        <dbReference type="EMBL" id="CUN79393.1"/>
    </source>
</evidence>
<protein>
    <submittedName>
        <fullName evidence="1">Uncharacterized protein</fullName>
    </submittedName>
</protein>
<reference evidence="1 2" key="1">
    <citation type="submission" date="2015-09" db="EMBL/GenBank/DDBJ databases">
        <authorList>
            <consortium name="Pathogen Informatics"/>
        </authorList>
    </citation>
    <scope>NUCLEOTIDE SEQUENCE [LARGE SCALE GENOMIC DNA]</scope>
    <source>
        <strain evidence="1 2">2789STDY5834856</strain>
    </source>
</reference>
<proteinExistence type="predicted"/>
<accession>A0A173ZU99</accession>
<evidence type="ECO:0000313" key="2">
    <source>
        <dbReference type="Proteomes" id="UP000095594"/>
    </source>
</evidence>
<organism evidence="1 2">
    <name type="scientific">Clostridium disporicum</name>
    <dbReference type="NCBI Taxonomy" id="84024"/>
    <lineage>
        <taxon>Bacteria</taxon>
        <taxon>Bacillati</taxon>
        <taxon>Bacillota</taxon>
        <taxon>Clostridia</taxon>
        <taxon>Eubacteriales</taxon>
        <taxon>Clostridiaceae</taxon>
        <taxon>Clostridium</taxon>
    </lineage>
</organism>
<dbReference type="EMBL" id="CYZX01000003">
    <property type="protein sequence ID" value="CUN79393.1"/>
    <property type="molecule type" value="Genomic_DNA"/>
</dbReference>
<dbReference type="Proteomes" id="UP000095594">
    <property type="component" value="Unassembled WGS sequence"/>
</dbReference>